<comment type="caution">
    <text evidence="2">The sequence shown here is derived from an EMBL/GenBank/DDBJ whole genome shotgun (WGS) entry which is preliminary data.</text>
</comment>
<keyword evidence="1" id="KW-0472">Membrane</keyword>
<evidence type="ECO:0000256" key="1">
    <source>
        <dbReference type="SAM" id="Phobius"/>
    </source>
</evidence>
<evidence type="ECO:0000313" key="2">
    <source>
        <dbReference type="EMBL" id="KRY33002.1"/>
    </source>
</evidence>
<dbReference type="InParanoid" id="A0A0V1B7S1"/>
<organism evidence="2 3">
    <name type="scientific">Trichinella spiralis</name>
    <name type="common">Trichina worm</name>
    <dbReference type="NCBI Taxonomy" id="6334"/>
    <lineage>
        <taxon>Eukaryota</taxon>
        <taxon>Metazoa</taxon>
        <taxon>Ecdysozoa</taxon>
        <taxon>Nematoda</taxon>
        <taxon>Enoplea</taxon>
        <taxon>Dorylaimia</taxon>
        <taxon>Trichinellida</taxon>
        <taxon>Trichinellidae</taxon>
        <taxon>Trichinella</taxon>
    </lineage>
</organism>
<dbReference type="AlphaFoldDB" id="A0A0V1B7S1"/>
<dbReference type="Proteomes" id="UP000054776">
    <property type="component" value="Unassembled WGS sequence"/>
</dbReference>
<dbReference type="EMBL" id="JYDH01000089">
    <property type="protein sequence ID" value="KRY33002.1"/>
    <property type="molecule type" value="Genomic_DNA"/>
</dbReference>
<gene>
    <name evidence="2" type="ORF">T01_7252</name>
</gene>
<feature type="transmembrane region" description="Helical" evidence="1">
    <location>
        <begin position="53"/>
        <end position="70"/>
    </location>
</feature>
<reference evidence="2 3" key="1">
    <citation type="submission" date="2015-01" db="EMBL/GenBank/DDBJ databases">
        <title>Evolution of Trichinella species and genotypes.</title>
        <authorList>
            <person name="Korhonen P.K."/>
            <person name="Edoardo P."/>
            <person name="Giuseppe L.R."/>
            <person name="Gasser R.B."/>
        </authorList>
    </citation>
    <scope>NUCLEOTIDE SEQUENCE [LARGE SCALE GENOMIC DNA]</scope>
    <source>
        <strain evidence="2">ISS3</strain>
    </source>
</reference>
<protein>
    <submittedName>
        <fullName evidence="2">Uncharacterized protein</fullName>
    </submittedName>
</protein>
<proteinExistence type="predicted"/>
<dbReference type="OrthoDB" id="10620760at2759"/>
<name>A0A0V1B7S1_TRISP</name>
<keyword evidence="1" id="KW-0812">Transmembrane</keyword>
<sequence length="115" mass="13265">MEKTPFKVCSRNFVFFENALTICDASSRKNLILFHTTVSFTLFTLADSRSDSFHLYVVGIFLFNYWASLMRKMCLMSSSKGIDIWPEIVLHEMNPSNGILKLILNPTVYRSPFDP</sequence>
<keyword evidence="1" id="KW-1133">Transmembrane helix</keyword>
<evidence type="ECO:0000313" key="3">
    <source>
        <dbReference type="Proteomes" id="UP000054776"/>
    </source>
</evidence>
<accession>A0A0V1B7S1</accession>
<keyword evidence="3" id="KW-1185">Reference proteome</keyword>